<comment type="caution">
    <text evidence="2">The sequence shown here is derived from an EMBL/GenBank/DDBJ whole genome shotgun (WGS) entry which is preliminary data.</text>
</comment>
<dbReference type="InterPro" id="IPR006869">
    <property type="entry name" value="DUF547"/>
</dbReference>
<dbReference type="PANTHER" id="PTHR46361">
    <property type="entry name" value="ELECTRON CARRIER/ PROTEIN DISULFIDE OXIDOREDUCTASE"/>
    <property type="match status" value="1"/>
</dbReference>
<evidence type="ECO:0000313" key="2">
    <source>
        <dbReference type="EMBL" id="SMP50379.1"/>
    </source>
</evidence>
<proteinExistence type="predicted"/>
<evidence type="ECO:0000313" key="3">
    <source>
        <dbReference type="Proteomes" id="UP001158067"/>
    </source>
</evidence>
<protein>
    <recommendedName>
        <fullName evidence="1">DUF547 domain-containing protein</fullName>
    </recommendedName>
</protein>
<dbReference type="EMBL" id="FXUG01000003">
    <property type="protein sequence ID" value="SMP50379.1"/>
    <property type="molecule type" value="Genomic_DNA"/>
</dbReference>
<name>A0ABY1PVM1_9BACT</name>
<evidence type="ECO:0000259" key="1">
    <source>
        <dbReference type="Pfam" id="PF04784"/>
    </source>
</evidence>
<organism evidence="2 3">
    <name type="scientific">Neorhodopirellula lusitana</name>
    <dbReference type="NCBI Taxonomy" id="445327"/>
    <lineage>
        <taxon>Bacteria</taxon>
        <taxon>Pseudomonadati</taxon>
        <taxon>Planctomycetota</taxon>
        <taxon>Planctomycetia</taxon>
        <taxon>Pirellulales</taxon>
        <taxon>Pirellulaceae</taxon>
        <taxon>Neorhodopirellula</taxon>
    </lineage>
</organism>
<dbReference type="Proteomes" id="UP001158067">
    <property type="component" value="Unassembled WGS sequence"/>
</dbReference>
<dbReference type="Pfam" id="PF04784">
    <property type="entry name" value="DUF547"/>
    <property type="match status" value="1"/>
</dbReference>
<feature type="domain" description="DUF547" evidence="1">
    <location>
        <begin position="2"/>
        <end position="99"/>
    </location>
</feature>
<sequence>MNADNAVTVRGILREYPTTSIRNHTAKVFGDNIWNDLMLNVGGVPCSLDQMEHGVLRSMGEPRILFAIVCASRGFPRLLAEAYTAEKLDHQLTVNAKNFFGNANNFAYSPSQKTFQLSSILRWFADDFGNDRAAQLRRIAPCLPTREAHDAAMANSVWIAYCEYDWQLNDHAATSR</sequence>
<keyword evidence="3" id="KW-1185">Reference proteome</keyword>
<accession>A0ABY1PVM1</accession>
<dbReference type="PANTHER" id="PTHR46361:SF3">
    <property type="entry name" value="ELECTRON CARRIER_ PROTEIN DISULFIDE OXIDOREDUCTASE"/>
    <property type="match status" value="1"/>
</dbReference>
<gene>
    <name evidence="2" type="ORF">SAMN06265222_10385</name>
</gene>
<dbReference type="RefSeq" id="WP_283431896.1">
    <property type="nucleotide sequence ID" value="NZ_FXUG01000003.1"/>
</dbReference>
<reference evidence="2 3" key="1">
    <citation type="submission" date="2017-05" db="EMBL/GenBank/DDBJ databases">
        <authorList>
            <person name="Varghese N."/>
            <person name="Submissions S."/>
        </authorList>
    </citation>
    <scope>NUCLEOTIDE SEQUENCE [LARGE SCALE GENOMIC DNA]</scope>
    <source>
        <strain evidence="2 3">DSM 25457</strain>
    </source>
</reference>